<feature type="region of interest" description="Disordered" evidence="5">
    <location>
        <begin position="1"/>
        <end position="280"/>
    </location>
</feature>
<dbReference type="CDD" id="cd17979">
    <property type="entry name" value="DEXHc_DHX34"/>
    <property type="match status" value="1"/>
</dbReference>
<dbReference type="Proteomes" id="UP001374579">
    <property type="component" value="Unassembled WGS sequence"/>
</dbReference>
<evidence type="ECO:0000256" key="5">
    <source>
        <dbReference type="SAM" id="MobiDB-lite"/>
    </source>
</evidence>
<dbReference type="PROSITE" id="PS51194">
    <property type="entry name" value="HELICASE_CTER"/>
    <property type="match status" value="1"/>
</dbReference>
<feature type="compositionally biased region" description="Basic and acidic residues" evidence="5">
    <location>
        <begin position="330"/>
        <end position="343"/>
    </location>
</feature>
<feature type="region of interest" description="Disordered" evidence="5">
    <location>
        <begin position="1360"/>
        <end position="1385"/>
    </location>
</feature>
<dbReference type="Pfam" id="PF21010">
    <property type="entry name" value="HA2_C"/>
    <property type="match status" value="1"/>
</dbReference>
<protein>
    <recommendedName>
        <fullName evidence="10">ATP-dependent RNA helicase DHX34</fullName>
    </recommendedName>
</protein>
<accession>A0AAN9GRQ5</accession>
<dbReference type="InterPro" id="IPR011709">
    <property type="entry name" value="DEAD-box_helicase_OB_fold"/>
</dbReference>
<feature type="region of interest" description="Disordered" evidence="5">
    <location>
        <begin position="330"/>
        <end position="349"/>
    </location>
</feature>
<dbReference type="Pfam" id="PF07717">
    <property type="entry name" value="OB_NTP_bind"/>
    <property type="match status" value="1"/>
</dbReference>
<organism evidence="8 9">
    <name type="scientific">Littorina saxatilis</name>
    <dbReference type="NCBI Taxonomy" id="31220"/>
    <lineage>
        <taxon>Eukaryota</taxon>
        <taxon>Metazoa</taxon>
        <taxon>Spiralia</taxon>
        <taxon>Lophotrochozoa</taxon>
        <taxon>Mollusca</taxon>
        <taxon>Gastropoda</taxon>
        <taxon>Caenogastropoda</taxon>
        <taxon>Littorinimorpha</taxon>
        <taxon>Littorinoidea</taxon>
        <taxon>Littorinidae</taxon>
        <taxon>Littorina</taxon>
    </lineage>
</organism>
<dbReference type="InterPro" id="IPR001650">
    <property type="entry name" value="Helicase_C-like"/>
</dbReference>
<dbReference type="FunFam" id="1.20.120.1080:FF:000005">
    <property type="entry name" value="ATP-dependent helicase HrpA"/>
    <property type="match status" value="1"/>
</dbReference>
<feature type="region of interest" description="Disordered" evidence="5">
    <location>
        <begin position="970"/>
        <end position="1007"/>
    </location>
</feature>
<dbReference type="GO" id="GO:0003723">
    <property type="term" value="F:RNA binding"/>
    <property type="evidence" value="ECO:0007669"/>
    <property type="project" value="TreeGrafter"/>
</dbReference>
<keyword evidence="2" id="KW-0378">Hydrolase</keyword>
<feature type="compositionally biased region" description="Basic residues" evidence="5">
    <location>
        <begin position="984"/>
        <end position="994"/>
    </location>
</feature>
<dbReference type="SMART" id="SM00487">
    <property type="entry name" value="DEXDc"/>
    <property type="match status" value="1"/>
</dbReference>
<dbReference type="SUPFAM" id="SSF52540">
    <property type="entry name" value="P-loop containing nucleoside triphosphate hydrolases"/>
    <property type="match status" value="1"/>
</dbReference>
<dbReference type="InterPro" id="IPR027417">
    <property type="entry name" value="P-loop_NTPase"/>
</dbReference>
<dbReference type="Gene3D" id="1.20.120.1080">
    <property type="match status" value="1"/>
</dbReference>
<feature type="compositionally biased region" description="Basic and acidic residues" evidence="5">
    <location>
        <begin position="123"/>
        <end position="187"/>
    </location>
</feature>
<keyword evidence="3" id="KW-0347">Helicase</keyword>
<evidence type="ECO:0008006" key="10">
    <source>
        <dbReference type="Google" id="ProtNLM"/>
    </source>
</evidence>
<dbReference type="SMART" id="SM00847">
    <property type="entry name" value="HA2"/>
    <property type="match status" value="1"/>
</dbReference>
<dbReference type="InterPro" id="IPR014001">
    <property type="entry name" value="Helicase_ATP-bd"/>
</dbReference>
<dbReference type="InterPro" id="IPR002464">
    <property type="entry name" value="DNA/RNA_helicase_DEAH_CS"/>
</dbReference>
<reference evidence="8 9" key="1">
    <citation type="submission" date="2024-02" db="EMBL/GenBank/DDBJ databases">
        <title>Chromosome-scale genome assembly of the rough periwinkle Littorina saxatilis.</title>
        <authorList>
            <person name="De Jode A."/>
            <person name="Faria R."/>
            <person name="Formenti G."/>
            <person name="Sims Y."/>
            <person name="Smith T.P."/>
            <person name="Tracey A."/>
            <person name="Wood J.M.D."/>
            <person name="Zagrodzka Z.B."/>
            <person name="Johannesson K."/>
            <person name="Butlin R.K."/>
            <person name="Leder E.H."/>
        </authorList>
    </citation>
    <scope>NUCLEOTIDE SEQUENCE [LARGE SCALE GENOMIC DNA]</scope>
    <source>
        <strain evidence="8">Snail1</strain>
        <tissue evidence="8">Muscle</tissue>
    </source>
</reference>
<feature type="compositionally biased region" description="Basic and acidic residues" evidence="5">
    <location>
        <begin position="195"/>
        <end position="217"/>
    </location>
</feature>
<feature type="compositionally biased region" description="Basic and acidic residues" evidence="5">
    <location>
        <begin position="46"/>
        <end position="116"/>
    </location>
</feature>
<keyword evidence="4" id="KW-0067">ATP-binding</keyword>
<gene>
    <name evidence="8" type="ORF">V1264_002091</name>
</gene>
<dbReference type="PROSITE" id="PS51192">
    <property type="entry name" value="HELICASE_ATP_BIND_1"/>
    <property type="match status" value="1"/>
</dbReference>
<feature type="compositionally biased region" description="Basic residues" evidence="5">
    <location>
        <begin position="26"/>
        <end position="45"/>
    </location>
</feature>
<evidence type="ECO:0000259" key="6">
    <source>
        <dbReference type="PROSITE" id="PS51192"/>
    </source>
</evidence>
<feature type="domain" description="Helicase C-terminal" evidence="7">
    <location>
        <begin position="638"/>
        <end position="806"/>
    </location>
</feature>
<keyword evidence="9" id="KW-1185">Reference proteome</keyword>
<dbReference type="PROSITE" id="PS00690">
    <property type="entry name" value="DEAH_ATP_HELICASE"/>
    <property type="match status" value="1"/>
</dbReference>
<dbReference type="FunFam" id="3.40.50.300:FF:000540">
    <property type="entry name" value="probable ATP-dependent RNA helicase DHX34"/>
    <property type="match status" value="1"/>
</dbReference>
<dbReference type="Pfam" id="PF00271">
    <property type="entry name" value="Helicase_C"/>
    <property type="match status" value="1"/>
</dbReference>
<dbReference type="PANTHER" id="PTHR18934:SF221">
    <property type="entry name" value="ATP-DEPENDENT RNA HELICASE DHX34-RELATED"/>
    <property type="match status" value="1"/>
</dbReference>
<evidence type="ECO:0000256" key="4">
    <source>
        <dbReference type="ARBA" id="ARBA00022840"/>
    </source>
</evidence>
<evidence type="ECO:0000259" key="7">
    <source>
        <dbReference type="PROSITE" id="PS51194"/>
    </source>
</evidence>
<proteinExistence type="predicted"/>
<name>A0AAN9GRQ5_9CAEN</name>
<evidence type="ECO:0000256" key="3">
    <source>
        <dbReference type="ARBA" id="ARBA00022806"/>
    </source>
</evidence>
<evidence type="ECO:0000313" key="8">
    <source>
        <dbReference type="EMBL" id="KAK7116405.1"/>
    </source>
</evidence>
<dbReference type="Pfam" id="PF00270">
    <property type="entry name" value="DEAD"/>
    <property type="match status" value="1"/>
</dbReference>
<dbReference type="PANTHER" id="PTHR18934">
    <property type="entry name" value="ATP-DEPENDENT RNA HELICASE"/>
    <property type="match status" value="1"/>
</dbReference>
<dbReference type="InterPro" id="IPR056382">
    <property type="entry name" value="DHX34_Znf-C2H2"/>
</dbReference>
<comment type="caution">
    <text evidence="8">The sequence shown here is derived from an EMBL/GenBank/DDBJ whole genome shotgun (WGS) entry which is preliminary data.</text>
</comment>
<dbReference type="InterPro" id="IPR011545">
    <property type="entry name" value="DEAD/DEAH_box_helicase_dom"/>
</dbReference>
<dbReference type="GO" id="GO:0004386">
    <property type="term" value="F:helicase activity"/>
    <property type="evidence" value="ECO:0007669"/>
    <property type="project" value="UniProtKB-KW"/>
</dbReference>
<dbReference type="Gene3D" id="3.40.50.300">
    <property type="entry name" value="P-loop containing nucleotide triphosphate hydrolases"/>
    <property type="match status" value="2"/>
</dbReference>
<dbReference type="FunFam" id="3.40.50.300:FF:000725">
    <property type="entry name" value="probable ATP-dependent RNA helicase DHX34"/>
    <property type="match status" value="1"/>
</dbReference>
<evidence type="ECO:0000256" key="2">
    <source>
        <dbReference type="ARBA" id="ARBA00022801"/>
    </source>
</evidence>
<dbReference type="SMART" id="SM00490">
    <property type="entry name" value="HELICc"/>
    <property type="match status" value="1"/>
</dbReference>
<sequence>MCDATPEPKKRRQKDRSDDSDQGYSKLHKHHKKHKRKKSKHRKHERKDNVDRASDAERDSRKDLTDTTRKQECKHEQEPVKVEKDYKDISGHRTRSPADSDFDRSENVLSVKDEKVSVVLEKQSSHRQEADQYNDTDRDKGNSWDRSKLSKSDRKSDRGRRESRHHGDDDDGSREKSPRDRKGDWRRDKHKSSYRHKESSSSSKDCDRGRDRKRTENTQRTSPKGGRSYHEHSPPSESIKGPVEGTHSFYSEDETDMKSCQSENRSQSARRQGVDGKVEDSPDYAFDYSKHKLSLNRIFFRDQDLIPRGSKEYEDFWTFLTKYRAYQKKKAETEGHGKTKGSDEADAEAMSEPLDIPQKYDRRYRINLCLLTREAEDFIKKGRLVDYEVDKELTRERVRQFRGILLHYLDFCQKQKFQKLKKIRHDQKNLPIYQYKEKIISMIKEHQIVVVAGDTGCGKSTQMPQYLMEAGFEKIACTQPRRIACISLAKRVGHETLNEYGSQVAFQVRFEKTKTASTKILFLTEGLLLRQMSTDQLLSQYSVIVIDEVHERHIFTDFLLGVLKCLLKLRSDLKLVLMSATINISLFSDYFDGAPVIKVPGRLYPIEMEYCPLNKDTELYSGRTAKTDPTPYLRIMKRIDGQYPPTERGDMLVFLSGMTEIMSVVEAARMYGQQTKRWIVLPLHSALSVEEQEKVFDYPPEGVRKCIVSTNIAETSVTIDGVRFVVDSGKVKEMSFDPKYKMQRLKEFWVSRASSEQRKGRAGRTGPGVCFRLYAESDYDEFQAYTTPEIQRVPLDSLVLQLISMGLPNCRKFPFIEPPDMSAIENSVRFLKEQGALEADETLTPIGQMLGMLPVDVVIGKMLIMGSIFHMIDPVMSIAAALSVQSPFTGKAHIDHDAIAARKSLESEHGDPLTLLNAFDEWIQVKAEGRGTKKWCKKRCLEEQRFYEMTKLKRQFRDLLKDHHLLDDGAGDQRPAFTSEERRQRHGERKRLGQLKRDQQQERKRRKVLKVEDEDFAMSDHEEDEQGEDIKDLEFRLTHDLSQLQERSNRSRSFTLRDINLLKVILCSGIFPQVALADDCNSFKGTSEQAFHTKNKPFILLHPTSIFAYQPDLLKPSAEVPEKHSGPTELRGRLSTRHELLAYGSLLETNNKPYLVNCMRVPALQTLTLFTNSIDTNSDCTRLVCDGWLEVRFPDAESAEQVLSAIISLRSTWLHLLQLRLEDTFQGMNEDRETSPRARQLERLLSQKLAEFLDSKVPYALRRIMAAEMQHLYVRPGSKAMLSGGMKMFMKEGDEVKEDPVKGGIQVNAYLTYNCLLDEESASMWGQYTSHMQRHWTCPRCRETMIASVLERLQHENTCQHDDSLAGGSAEIEEEEEEGQSRNPLKKSYHCEACGKMLRLTATEILKHKKRHAGNSASASS</sequence>
<feature type="domain" description="Helicase ATP-binding" evidence="6">
    <location>
        <begin position="440"/>
        <end position="600"/>
    </location>
</feature>
<dbReference type="CDD" id="cd18791">
    <property type="entry name" value="SF2_C_RHA"/>
    <property type="match status" value="1"/>
</dbReference>
<evidence type="ECO:0000256" key="1">
    <source>
        <dbReference type="ARBA" id="ARBA00022741"/>
    </source>
</evidence>
<evidence type="ECO:0000313" key="9">
    <source>
        <dbReference type="Proteomes" id="UP001374579"/>
    </source>
</evidence>
<dbReference type="InterPro" id="IPR007502">
    <property type="entry name" value="Helicase-assoc_dom"/>
</dbReference>
<feature type="compositionally biased region" description="Polar residues" evidence="5">
    <location>
        <begin position="258"/>
        <end position="270"/>
    </location>
</feature>
<dbReference type="GO" id="GO:0016787">
    <property type="term" value="F:hydrolase activity"/>
    <property type="evidence" value="ECO:0007669"/>
    <property type="project" value="UniProtKB-KW"/>
</dbReference>
<dbReference type="GO" id="GO:0005524">
    <property type="term" value="F:ATP binding"/>
    <property type="evidence" value="ECO:0007669"/>
    <property type="project" value="UniProtKB-KW"/>
</dbReference>
<dbReference type="EMBL" id="JBAMIC010000001">
    <property type="protein sequence ID" value="KAK7116405.1"/>
    <property type="molecule type" value="Genomic_DNA"/>
</dbReference>
<dbReference type="Pfam" id="PF24485">
    <property type="entry name" value="zf-C2H2_DHX34"/>
    <property type="match status" value="1"/>
</dbReference>
<keyword evidence="1" id="KW-0547">Nucleotide-binding</keyword>